<keyword evidence="2" id="KW-0812">Transmembrane</keyword>
<evidence type="ECO:0000256" key="2">
    <source>
        <dbReference type="SAM" id="Phobius"/>
    </source>
</evidence>
<proteinExistence type="predicted"/>
<name>A0A955I5H2_9BACT</name>
<evidence type="ECO:0000313" key="4">
    <source>
        <dbReference type="Proteomes" id="UP000760819"/>
    </source>
</evidence>
<accession>A0A955I5H2</accession>
<keyword evidence="2" id="KW-0472">Membrane</keyword>
<gene>
    <name evidence="3" type="ORF">KC640_02865</name>
</gene>
<sequence length="244" mass="27373">MTEPQMDNELRKLLKRMVMMNRLDQIALRGCLIGIFTAIGTTIGFALFIIIASQFVTQFKEIPLLDSILEQTKLDVLIENQLNKLEQETANPPTDTSVPDSTDPGSTGDTSKNLTYQNDSLGISFEYPSTFNSVLEKQTEDEYTVIQLNGEGALYNLDIYIDKQVVVTGTATQRFVQRDDIDRIVVNIYESGVTIEGQEFTNPAYYSTVEANGHTYRFVGLADENTPKLAREVFVSILQTVSFQ</sequence>
<reference evidence="3" key="2">
    <citation type="journal article" date="2021" name="Microbiome">
        <title>Successional dynamics and alternative stable states in a saline activated sludge microbial community over 9 years.</title>
        <authorList>
            <person name="Wang Y."/>
            <person name="Ye J."/>
            <person name="Ju F."/>
            <person name="Liu L."/>
            <person name="Boyd J.A."/>
            <person name="Deng Y."/>
            <person name="Parks D.H."/>
            <person name="Jiang X."/>
            <person name="Yin X."/>
            <person name="Woodcroft B.J."/>
            <person name="Tyson G.W."/>
            <person name="Hugenholtz P."/>
            <person name="Polz M.F."/>
            <person name="Zhang T."/>
        </authorList>
    </citation>
    <scope>NUCLEOTIDE SEQUENCE</scope>
    <source>
        <strain evidence="3">HKST-UBA12</strain>
    </source>
</reference>
<evidence type="ECO:0000256" key="1">
    <source>
        <dbReference type="SAM" id="MobiDB-lite"/>
    </source>
</evidence>
<protein>
    <submittedName>
        <fullName evidence="3">Uncharacterized protein</fullName>
    </submittedName>
</protein>
<feature type="transmembrane region" description="Helical" evidence="2">
    <location>
        <begin position="26"/>
        <end position="51"/>
    </location>
</feature>
<comment type="caution">
    <text evidence="3">The sequence shown here is derived from an EMBL/GenBank/DDBJ whole genome shotgun (WGS) entry which is preliminary data.</text>
</comment>
<dbReference type="AlphaFoldDB" id="A0A955I5H2"/>
<reference evidence="3" key="1">
    <citation type="submission" date="2020-04" db="EMBL/GenBank/DDBJ databases">
        <authorList>
            <person name="Zhang T."/>
        </authorList>
    </citation>
    <scope>NUCLEOTIDE SEQUENCE</scope>
    <source>
        <strain evidence="3">HKST-UBA12</strain>
    </source>
</reference>
<keyword evidence="2" id="KW-1133">Transmembrane helix</keyword>
<organism evidence="3 4">
    <name type="scientific">Candidatus Dojkabacteria bacterium</name>
    <dbReference type="NCBI Taxonomy" id="2099670"/>
    <lineage>
        <taxon>Bacteria</taxon>
        <taxon>Candidatus Dojkabacteria</taxon>
    </lineage>
</organism>
<feature type="region of interest" description="Disordered" evidence="1">
    <location>
        <begin position="86"/>
        <end position="113"/>
    </location>
</feature>
<evidence type="ECO:0000313" key="3">
    <source>
        <dbReference type="EMBL" id="MCA9379345.1"/>
    </source>
</evidence>
<dbReference type="EMBL" id="JAGQLI010000149">
    <property type="protein sequence ID" value="MCA9379345.1"/>
    <property type="molecule type" value="Genomic_DNA"/>
</dbReference>
<dbReference type="Proteomes" id="UP000760819">
    <property type="component" value="Unassembled WGS sequence"/>
</dbReference>